<evidence type="ECO:0000313" key="12">
    <source>
        <dbReference type="Proteomes" id="UP000053447"/>
    </source>
</evidence>
<dbReference type="FunFam" id="3.90.1150.10:FF:000010">
    <property type="entry name" value="Alanine aminotransferase 2"/>
    <property type="match status" value="1"/>
</dbReference>
<dbReference type="VEuPathDB" id="FungiDB:T551_01177"/>
<dbReference type="Gene3D" id="3.90.1150.10">
    <property type="entry name" value="Aspartate Aminotransferase, domain 1"/>
    <property type="match status" value="1"/>
</dbReference>
<keyword evidence="12" id="KW-1185">Reference proteome</keyword>
<evidence type="ECO:0000256" key="9">
    <source>
        <dbReference type="ARBA" id="ARBA00080525"/>
    </source>
</evidence>
<dbReference type="InterPro" id="IPR015424">
    <property type="entry name" value="PyrdxlP-dep_Trfase"/>
</dbReference>
<dbReference type="InterPro" id="IPR015421">
    <property type="entry name" value="PyrdxlP-dep_Trfase_major"/>
</dbReference>
<keyword evidence="5" id="KW-0663">Pyridoxal phosphate</keyword>
<comment type="caution">
    <text evidence="11">The sequence shown here is derived from an EMBL/GenBank/DDBJ whole genome shotgun (WGS) entry which is preliminary data.</text>
</comment>
<evidence type="ECO:0000256" key="4">
    <source>
        <dbReference type="ARBA" id="ARBA00022679"/>
    </source>
</evidence>
<dbReference type="FunFam" id="3.40.640.10:FF:000012">
    <property type="entry name" value="alanine aminotransferase 2"/>
    <property type="match status" value="1"/>
</dbReference>
<dbReference type="GO" id="GO:0042853">
    <property type="term" value="P:L-alanine catabolic process"/>
    <property type="evidence" value="ECO:0007669"/>
    <property type="project" value="UniProtKB-UniPathway"/>
</dbReference>
<dbReference type="PANTHER" id="PTHR11751">
    <property type="entry name" value="ALANINE AMINOTRANSFERASE"/>
    <property type="match status" value="1"/>
</dbReference>
<dbReference type="GeneID" id="28939695"/>
<gene>
    <name evidence="11" type="ORF">T551_01177</name>
</gene>
<dbReference type="Proteomes" id="UP000053447">
    <property type="component" value="Unassembled WGS sequence"/>
</dbReference>
<dbReference type="UniPathway" id="UPA00528">
    <property type="reaction ID" value="UER00586"/>
</dbReference>
<comment type="subunit">
    <text evidence="2">Homodimer.</text>
</comment>
<dbReference type="Gene3D" id="1.10.287.1970">
    <property type="match status" value="1"/>
</dbReference>
<proteinExistence type="inferred from homology"/>
<comment type="similarity">
    <text evidence="6">Belongs to the class-I pyridoxal-phosphate-dependent aminotransferase family. Alanine aminotransferase subfamily.</text>
</comment>
<dbReference type="InterPro" id="IPR004839">
    <property type="entry name" value="Aminotransferase_I/II_large"/>
</dbReference>
<dbReference type="OrthoDB" id="1732682at2759"/>
<dbReference type="RefSeq" id="XP_018230608.1">
    <property type="nucleotide sequence ID" value="XM_018373440.1"/>
</dbReference>
<dbReference type="SUPFAM" id="SSF53383">
    <property type="entry name" value="PLP-dependent transferases"/>
    <property type="match status" value="1"/>
</dbReference>
<feature type="domain" description="Aminotransferase class I/classII large" evidence="10">
    <location>
        <begin position="122"/>
        <end position="454"/>
    </location>
</feature>
<dbReference type="PANTHER" id="PTHR11751:SF29">
    <property type="entry name" value="ALANINE TRANSAMINASE"/>
    <property type="match status" value="1"/>
</dbReference>
<evidence type="ECO:0000256" key="2">
    <source>
        <dbReference type="ARBA" id="ARBA00011738"/>
    </source>
</evidence>
<dbReference type="Gene3D" id="3.40.640.10">
    <property type="entry name" value="Type I PLP-dependent aspartate aminotransferase-like (Major domain)"/>
    <property type="match status" value="1"/>
</dbReference>
<evidence type="ECO:0000259" key="10">
    <source>
        <dbReference type="Pfam" id="PF00155"/>
    </source>
</evidence>
<name>A0A0W4ZU60_PNEJ7</name>
<accession>A0A0W4ZU60</accession>
<evidence type="ECO:0000256" key="1">
    <source>
        <dbReference type="ARBA" id="ARBA00001933"/>
    </source>
</evidence>
<evidence type="ECO:0000256" key="8">
    <source>
        <dbReference type="ARBA" id="ARBA00078532"/>
    </source>
</evidence>
<evidence type="ECO:0000256" key="5">
    <source>
        <dbReference type="ARBA" id="ARBA00022898"/>
    </source>
</evidence>
<dbReference type="Pfam" id="PF00155">
    <property type="entry name" value="Aminotran_1_2"/>
    <property type="match status" value="1"/>
</dbReference>
<dbReference type="eggNOG" id="KOG0258">
    <property type="taxonomic scope" value="Eukaryota"/>
</dbReference>
<dbReference type="AlphaFoldDB" id="A0A0W4ZU60"/>
<organism evidence="11 12">
    <name type="scientific">Pneumocystis jirovecii (strain RU7)</name>
    <name type="common">Human pneumocystis pneumonia agent</name>
    <dbReference type="NCBI Taxonomy" id="1408657"/>
    <lineage>
        <taxon>Eukaryota</taxon>
        <taxon>Fungi</taxon>
        <taxon>Dikarya</taxon>
        <taxon>Ascomycota</taxon>
        <taxon>Taphrinomycotina</taxon>
        <taxon>Pneumocystomycetes</taxon>
        <taxon>Pneumocystaceae</taxon>
        <taxon>Pneumocystis</taxon>
    </lineage>
</organism>
<dbReference type="eggNOG" id="KOG3630">
    <property type="taxonomic scope" value="Eukaryota"/>
</dbReference>
<dbReference type="GO" id="GO:0008483">
    <property type="term" value="F:transaminase activity"/>
    <property type="evidence" value="ECO:0007669"/>
    <property type="project" value="UniProtKB-KW"/>
</dbReference>
<keyword evidence="4" id="KW-0808">Transferase</keyword>
<evidence type="ECO:0000256" key="7">
    <source>
        <dbReference type="ARBA" id="ARBA00077894"/>
    </source>
</evidence>
<dbReference type="InterPro" id="IPR045088">
    <property type="entry name" value="ALAT1/2-like"/>
</dbReference>
<dbReference type="EMBL" id="LFWA01000004">
    <property type="protein sequence ID" value="KTW31916.1"/>
    <property type="molecule type" value="Genomic_DNA"/>
</dbReference>
<keyword evidence="3" id="KW-0032">Aminotransferase</keyword>
<dbReference type="CDD" id="cd00609">
    <property type="entry name" value="AAT_like"/>
    <property type="match status" value="1"/>
</dbReference>
<dbReference type="GO" id="GO:0030170">
    <property type="term" value="F:pyridoxal phosphate binding"/>
    <property type="evidence" value="ECO:0007669"/>
    <property type="project" value="InterPro"/>
</dbReference>
<dbReference type="STRING" id="1408657.A0A0W4ZU60"/>
<evidence type="ECO:0000256" key="6">
    <source>
        <dbReference type="ARBA" id="ARBA00025785"/>
    </source>
</evidence>
<evidence type="ECO:0000313" key="11">
    <source>
        <dbReference type="EMBL" id="KTW31916.1"/>
    </source>
</evidence>
<comment type="cofactor">
    <cofactor evidence="1">
        <name>pyridoxal 5'-phosphate</name>
        <dbReference type="ChEBI" id="CHEBI:597326"/>
    </cofactor>
</comment>
<protein>
    <recommendedName>
        <fullName evidence="7">Glutamate pyruvate transaminase</fullName>
    </recommendedName>
    <alternativeName>
        <fullName evidence="8">Glutamic--alanine transaminase</fullName>
    </alternativeName>
    <alternativeName>
        <fullName evidence="9">Glutamic--pyruvic transaminase</fullName>
    </alternativeName>
</protein>
<evidence type="ECO:0000256" key="3">
    <source>
        <dbReference type="ARBA" id="ARBA00022576"/>
    </source>
</evidence>
<sequence length="468" mass="53381">MVLTESSINPSILKAHYGIRGEIYIKAEKIRKKLEEGVEDIPFRDIICANIGNPQKFDHKPITFFRQVLSLVEYPDLLEKHNIENTKKLFPKDAINRAKILLNNIEKVGAYSASQGVENRDGHPSSPDDIFLTAGASSAAMLILQMLISHNNIGIMVPIPQYPLYSAVISLFNGKPVLYYLEEDNNWSMDIISIENAFEEAEKNKIQVKAIVVINPGNPTGACLTRDIIESIVKFSEKRDLLIIADEVYQENIYDDDLKFISFKKVLRDLQLQYPGRYNVQLVSLHSVSKGTIGECGIRGGYLELTGFDDFVKFQLYKLVSISLCPPVPGQIMVDLMVNPPKKNDESYKIYKKEMNYIKEVLKERAKRLKKAFDEMEGVECRKVQGSMYLFPRIDIPKKAILEARSLNKSPDEFYCIKLLETTGVCVVPGSSFGQVQGTYHFRTTFLSDGNIDERLMYFHKQFIDQYR</sequence>
<dbReference type="FunFam" id="1.10.287.1970:FF:000001">
    <property type="entry name" value="Alanine aminotransferase 2"/>
    <property type="match status" value="1"/>
</dbReference>
<dbReference type="InterPro" id="IPR015422">
    <property type="entry name" value="PyrdxlP-dep_Trfase_small"/>
</dbReference>
<reference evidence="12" key="1">
    <citation type="journal article" date="2016" name="Nat. Commun.">
        <title>Genome analysis of three Pneumocystis species reveals adaptation mechanisms to life exclusively in mammalian hosts.</title>
        <authorList>
            <person name="Ma L."/>
            <person name="Chen Z."/>
            <person name="Huang D.W."/>
            <person name="Kutty G."/>
            <person name="Ishihara M."/>
            <person name="Wang H."/>
            <person name="Abouelleil A."/>
            <person name="Bishop L."/>
            <person name="Davey E."/>
            <person name="Deng R."/>
            <person name="Deng X."/>
            <person name="Fan L."/>
            <person name="Fantoni G."/>
            <person name="Fitzgerald M."/>
            <person name="Gogineni E."/>
            <person name="Goldberg J.M."/>
            <person name="Handley G."/>
            <person name="Hu X."/>
            <person name="Huber C."/>
            <person name="Jiao X."/>
            <person name="Jones K."/>
            <person name="Levin J.Z."/>
            <person name="Liu Y."/>
            <person name="Macdonald P."/>
            <person name="Melnikov A."/>
            <person name="Raley C."/>
            <person name="Sassi M."/>
            <person name="Sherman B.T."/>
            <person name="Song X."/>
            <person name="Sykes S."/>
            <person name="Tran B."/>
            <person name="Walsh L."/>
            <person name="Xia Y."/>
            <person name="Yang J."/>
            <person name="Young S."/>
            <person name="Zeng Q."/>
            <person name="Zheng X."/>
            <person name="Stephens R."/>
            <person name="Nusbaum C."/>
            <person name="Birren B.W."/>
            <person name="Azadi P."/>
            <person name="Lempicki R.A."/>
            <person name="Cuomo C.A."/>
            <person name="Kovacs J.A."/>
        </authorList>
    </citation>
    <scope>NUCLEOTIDE SEQUENCE [LARGE SCALE GENOMIC DNA]</scope>
    <source>
        <strain evidence="12">RU7</strain>
    </source>
</reference>